<dbReference type="GO" id="GO:0017148">
    <property type="term" value="P:negative regulation of translation"/>
    <property type="evidence" value="ECO:0007669"/>
    <property type="project" value="UniProtKB-KW"/>
</dbReference>
<dbReference type="EC" id="3.2.2.22" evidence="3 8"/>
<dbReference type="GO" id="GO:0030598">
    <property type="term" value="F:rRNA N-glycosylase activity"/>
    <property type="evidence" value="ECO:0007669"/>
    <property type="project" value="UniProtKB-EC"/>
</dbReference>
<dbReference type="AlphaFoldDB" id="A0A6J1DYP1"/>
<dbReference type="Gene3D" id="3.40.420.10">
    <property type="entry name" value="Ricin (A subunit), domain 1"/>
    <property type="match status" value="1"/>
</dbReference>
<dbReference type="GO" id="GO:0090729">
    <property type="term" value="F:toxin activity"/>
    <property type="evidence" value="ECO:0007669"/>
    <property type="project" value="UniProtKB-KW"/>
</dbReference>
<evidence type="ECO:0000313" key="11">
    <source>
        <dbReference type="RefSeq" id="XP_022158194.1"/>
    </source>
</evidence>
<comment type="similarity">
    <text evidence="2">Belongs to the ribosome-inactivating protein family. Type 1 RIP subfamily.</text>
</comment>
<dbReference type="InterPro" id="IPR016139">
    <property type="entry name" value="Ribosome_inactivat_prot_sub2"/>
</dbReference>
<sequence length="279" mass="30722">MKLIVFCLLIIAIFHAAPSVEGDVSFTLKGVTKKSYGAFLKFFRGDVPVESKTVFGIPLLRATVTGANRYTRIHLSDRDDHTITLAIDVTNVYVLGFYTPKCDVSHFFNDSAAIQAKKYVFTNSKGQITLPFDGSYSKLQRAGGDREKLDLGLVAVNFNIPKLFDYSCPNSTQTLSDVAKACVVVIQTISEAARFQNIENAVQNNMPPTREILSLENNWGALSKQVQLADPNTGRFKATVQLIGETGNPVNVMDVNSPYVKGNLQLLLNQQNVQPMPTL</sequence>
<evidence type="ECO:0000256" key="1">
    <source>
        <dbReference type="ARBA" id="ARBA00000237"/>
    </source>
</evidence>
<dbReference type="Gene3D" id="4.10.470.10">
    <property type="entry name" value="Ricin (A Subunit), domain 2"/>
    <property type="match status" value="1"/>
</dbReference>
<evidence type="ECO:0000256" key="5">
    <source>
        <dbReference type="ARBA" id="ARBA00022801"/>
    </source>
</evidence>
<protein>
    <recommendedName>
        <fullName evidence="3 8">rRNA N-glycosylase</fullName>
        <ecNumber evidence="3 8">3.2.2.22</ecNumber>
    </recommendedName>
</protein>
<dbReference type="PANTHER" id="PTHR33453">
    <property type="match status" value="1"/>
</dbReference>
<dbReference type="PROSITE" id="PS00275">
    <property type="entry name" value="SHIGA_RICIN"/>
    <property type="match status" value="1"/>
</dbReference>
<dbReference type="OrthoDB" id="1704365at2759"/>
<dbReference type="GO" id="GO:0006952">
    <property type="term" value="P:defense response"/>
    <property type="evidence" value="ECO:0007669"/>
    <property type="project" value="UniProtKB-KW"/>
</dbReference>
<dbReference type="InterPro" id="IPR016138">
    <property type="entry name" value="Ribosome_inactivat_prot_sub1"/>
</dbReference>
<dbReference type="InterPro" id="IPR036041">
    <property type="entry name" value="Ribosome-inact_prot_sf"/>
</dbReference>
<keyword evidence="5 8" id="KW-0378">Hydrolase</keyword>
<reference evidence="11" key="1">
    <citation type="submission" date="2025-08" db="UniProtKB">
        <authorList>
            <consortium name="RefSeq"/>
        </authorList>
    </citation>
    <scope>IDENTIFICATION</scope>
    <source>
        <strain evidence="11">OHB3-1</strain>
    </source>
</reference>
<feature type="chain" id="PRO_5026993635" description="rRNA N-glycosylase" evidence="9">
    <location>
        <begin position="23"/>
        <end position="279"/>
    </location>
</feature>
<keyword evidence="9" id="KW-0732">Signal</keyword>
<proteinExistence type="inferred from homology"/>
<evidence type="ECO:0000256" key="9">
    <source>
        <dbReference type="SAM" id="SignalP"/>
    </source>
</evidence>
<dbReference type="Pfam" id="PF00161">
    <property type="entry name" value="RIP"/>
    <property type="match status" value="1"/>
</dbReference>
<dbReference type="SUPFAM" id="SSF56371">
    <property type="entry name" value="Ribosome inactivating proteins (RIP)"/>
    <property type="match status" value="1"/>
</dbReference>
<dbReference type="Proteomes" id="UP000504603">
    <property type="component" value="Unplaced"/>
</dbReference>
<comment type="catalytic activity">
    <reaction evidence="1 8">
        <text>Endohydrolysis of the N-glycosidic bond at one specific adenosine on the 28S rRNA.</text>
        <dbReference type="EC" id="3.2.2.22"/>
    </reaction>
</comment>
<evidence type="ECO:0000256" key="4">
    <source>
        <dbReference type="ARBA" id="ARBA00022656"/>
    </source>
</evidence>
<keyword evidence="7 8" id="KW-0652">Protein synthesis inhibitor</keyword>
<dbReference type="InterPro" id="IPR001574">
    <property type="entry name" value="Ribosome_inactivat_prot"/>
</dbReference>
<dbReference type="PANTHER" id="PTHR33453:SF34">
    <property type="entry name" value="RIBOSOME-INACTIVATING PROTEIN"/>
    <property type="match status" value="1"/>
</dbReference>
<evidence type="ECO:0000313" key="10">
    <source>
        <dbReference type="Proteomes" id="UP000504603"/>
    </source>
</evidence>
<gene>
    <name evidence="11" type="primary">LOC111024730</name>
</gene>
<dbReference type="KEGG" id="mcha:111024730"/>
<evidence type="ECO:0000256" key="2">
    <source>
        <dbReference type="ARBA" id="ARBA00008544"/>
    </source>
</evidence>
<name>A0A6J1DYP1_MOMCH</name>
<evidence type="ECO:0000256" key="6">
    <source>
        <dbReference type="ARBA" id="ARBA00022821"/>
    </source>
</evidence>
<evidence type="ECO:0000256" key="7">
    <source>
        <dbReference type="ARBA" id="ARBA00023193"/>
    </source>
</evidence>
<dbReference type="InterPro" id="IPR017988">
    <property type="entry name" value="Ribosome_inactivat_prot_CS"/>
</dbReference>
<dbReference type="InterPro" id="IPR017989">
    <property type="entry name" value="Ribosome_inactivat_1/2"/>
</dbReference>
<evidence type="ECO:0000256" key="8">
    <source>
        <dbReference type="RuleBase" id="RU004915"/>
    </source>
</evidence>
<dbReference type="GeneID" id="111024730"/>
<keyword evidence="4 8" id="KW-0800">Toxin</keyword>
<accession>A0A6J1DYP1</accession>
<dbReference type="RefSeq" id="XP_022158194.1">
    <property type="nucleotide sequence ID" value="XM_022302502.1"/>
</dbReference>
<evidence type="ECO:0000256" key="3">
    <source>
        <dbReference type="ARBA" id="ARBA00012001"/>
    </source>
</evidence>
<dbReference type="PRINTS" id="PR00396">
    <property type="entry name" value="SHIGARICIN"/>
</dbReference>
<keyword evidence="6 8" id="KW-0611">Plant defense</keyword>
<keyword evidence="10" id="KW-1185">Reference proteome</keyword>
<feature type="signal peptide" evidence="9">
    <location>
        <begin position="1"/>
        <end position="22"/>
    </location>
</feature>
<organism evidence="10 11">
    <name type="scientific">Momordica charantia</name>
    <name type="common">Bitter gourd</name>
    <name type="synonym">Balsam pear</name>
    <dbReference type="NCBI Taxonomy" id="3673"/>
    <lineage>
        <taxon>Eukaryota</taxon>
        <taxon>Viridiplantae</taxon>
        <taxon>Streptophyta</taxon>
        <taxon>Embryophyta</taxon>
        <taxon>Tracheophyta</taxon>
        <taxon>Spermatophyta</taxon>
        <taxon>Magnoliopsida</taxon>
        <taxon>eudicotyledons</taxon>
        <taxon>Gunneridae</taxon>
        <taxon>Pentapetalae</taxon>
        <taxon>rosids</taxon>
        <taxon>fabids</taxon>
        <taxon>Cucurbitales</taxon>
        <taxon>Cucurbitaceae</taxon>
        <taxon>Momordiceae</taxon>
        <taxon>Momordica</taxon>
    </lineage>
</organism>